<dbReference type="FunFam" id="3.40.50.720:FF:000084">
    <property type="entry name" value="Short-chain dehydrogenase reductase"/>
    <property type="match status" value="1"/>
</dbReference>
<proteinExistence type="inferred from homology"/>
<keyword evidence="7" id="KW-1185">Reference proteome</keyword>
<evidence type="ECO:0000256" key="5">
    <source>
        <dbReference type="ARBA" id="ARBA00023221"/>
    </source>
</evidence>
<name>A0A0S3PT84_9BRAD</name>
<keyword evidence="5" id="KW-0753">Steroid metabolism</keyword>
<dbReference type="Gene3D" id="3.40.50.720">
    <property type="entry name" value="NAD(P)-binding Rossmann-like Domain"/>
    <property type="match status" value="1"/>
</dbReference>
<evidence type="ECO:0000256" key="2">
    <source>
        <dbReference type="ARBA" id="ARBA00023002"/>
    </source>
</evidence>
<dbReference type="InterPro" id="IPR002347">
    <property type="entry name" value="SDR_fam"/>
</dbReference>
<accession>A0A0S3PT84</accession>
<dbReference type="SUPFAM" id="SSF51735">
    <property type="entry name" value="NAD(P)-binding Rossmann-fold domains"/>
    <property type="match status" value="1"/>
</dbReference>
<dbReference type="GO" id="GO:0055041">
    <property type="term" value="F:cyclopentanol dehydrogenase activity"/>
    <property type="evidence" value="ECO:0007669"/>
    <property type="project" value="UniProtKB-EC"/>
</dbReference>
<keyword evidence="4" id="KW-0443">Lipid metabolism</keyword>
<organism evidence="6 7">
    <name type="scientific">Variibacter gotjawalensis</name>
    <dbReference type="NCBI Taxonomy" id="1333996"/>
    <lineage>
        <taxon>Bacteria</taxon>
        <taxon>Pseudomonadati</taxon>
        <taxon>Pseudomonadota</taxon>
        <taxon>Alphaproteobacteria</taxon>
        <taxon>Hyphomicrobiales</taxon>
        <taxon>Nitrobacteraceae</taxon>
        <taxon>Variibacter</taxon>
    </lineage>
</organism>
<dbReference type="PANTHER" id="PTHR43180:SF28">
    <property type="entry name" value="NAD(P)-BINDING ROSSMANN-FOLD SUPERFAMILY PROTEIN"/>
    <property type="match status" value="1"/>
</dbReference>
<dbReference type="PRINTS" id="PR00081">
    <property type="entry name" value="GDHRDH"/>
</dbReference>
<protein>
    <submittedName>
        <fullName evidence="6">Cyclopentanol dehydrogenase</fullName>
        <ecNumber evidence="6">1.1.1.163</ecNumber>
    </submittedName>
</protein>
<evidence type="ECO:0000313" key="7">
    <source>
        <dbReference type="Proteomes" id="UP000236884"/>
    </source>
</evidence>
<comment type="similarity">
    <text evidence="1">Belongs to the short-chain dehydrogenases/reductases (SDR) family.</text>
</comment>
<dbReference type="PROSITE" id="PS00061">
    <property type="entry name" value="ADH_SHORT"/>
    <property type="match status" value="1"/>
</dbReference>
<dbReference type="PANTHER" id="PTHR43180">
    <property type="entry name" value="3-OXOACYL-(ACYL-CARRIER-PROTEIN) REDUCTASE (AFU_ORTHOLOGUE AFUA_6G11210)"/>
    <property type="match status" value="1"/>
</dbReference>
<dbReference type="KEGG" id="vgo:GJW-30_1_01699"/>
<gene>
    <name evidence="6" type="primary">cpnA_1</name>
    <name evidence="6" type="ORF">GJW-30_1_01699</name>
</gene>
<dbReference type="Pfam" id="PF13561">
    <property type="entry name" value="adh_short_C2"/>
    <property type="match status" value="1"/>
</dbReference>
<evidence type="ECO:0000256" key="4">
    <source>
        <dbReference type="ARBA" id="ARBA00023098"/>
    </source>
</evidence>
<dbReference type="RefSeq" id="WP_096354185.1">
    <property type="nucleotide sequence ID" value="NZ_AP014946.1"/>
</dbReference>
<dbReference type="OrthoDB" id="5457012at2"/>
<keyword evidence="2 6" id="KW-0560">Oxidoreductase</keyword>
<dbReference type="EMBL" id="AP014946">
    <property type="protein sequence ID" value="BAT59169.1"/>
    <property type="molecule type" value="Genomic_DNA"/>
</dbReference>
<dbReference type="InterPro" id="IPR020904">
    <property type="entry name" value="Sc_DH/Rdtase_CS"/>
</dbReference>
<evidence type="ECO:0000313" key="6">
    <source>
        <dbReference type="EMBL" id="BAT59169.1"/>
    </source>
</evidence>
<dbReference type="PRINTS" id="PR00080">
    <property type="entry name" value="SDRFAMILY"/>
</dbReference>
<evidence type="ECO:0000256" key="1">
    <source>
        <dbReference type="ARBA" id="ARBA00006484"/>
    </source>
</evidence>
<dbReference type="InterPro" id="IPR036291">
    <property type="entry name" value="NAD(P)-bd_dom_sf"/>
</dbReference>
<dbReference type="AlphaFoldDB" id="A0A0S3PT84"/>
<dbReference type="EC" id="1.1.1.163" evidence="6"/>
<evidence type="ECO:0000256" key="3">
    <source>
        <dbReference type="ARBA" id="ARBA00023027"/>
    </source>
</evidence>
<dbReference type="GO" id="GO:0008202">
    <property type="term" value="P:steroid metabolic process"/>
    <property type="evidence" value="ECO:0007669"/>
    <property type="project" value="UniProtKB-KW"/>
</dbReference>
<sequence>MAGRKALVTGGARGLGKAAAEALAKAGADVMISDILTDLGRDTAAEIARIGVKASFVAHDVTDDAAWEKAAAATVAELGGFDILINNAGIIVASPLIDMKADDIRRLNDVNILGVALGIKHAFRSMRPGGAAGKGGAVVNLSSLAALTAPAMVGVYAATKSAVDRLTRVGAVESGRFGYGVRVNCVYPSLIQTDMGRNLAQDYATLGLFKDKEAALASSAGRSHIGGLAEPRDVANAIVFLCSDEARFITGSGIPVEGGAGT</sequence>
<dbReference type="Proteomes" id="UP000236884">
    <property type="component" value="Chromosome"/>
</dbReference>
<reference evidence="6 7" key="1">
    <citation type="submission" date="2015-08" db="EMBL/GenBank/DDBJ databases">
        <title>Investigation of the bacterial diversity of lava forest soil.</title>
        <authorList>
            <person name="Lee J.S."/>
        </authorList>
    </citation>
    <scope>NUCLEOTIDE SEQUENCE [LARGE SCALE GENOMIC DNA]</scope>
    <source>
        <strain evidence="6 7">GJW-30</strain>
    </source>
</reference>
<keyword evidence="3" id="KW-0520">NAD</keyword>